<comment type="similarity">
    <text evidence="1">Belongs to the HIBADH-related family.</text>
</comment>
<dbReference type="InterPro" id="IPR015815">
    <property type="entry name" value="HIBADH-related"/>
</dbReference>
<dbReference type="GO" id="GO:0050661">
    <property type="term" value="F:NADP binding"/>
    <property type="evidence" value="ECO:0007669"/>
    <property type="project" value="InterPro"/>
</dbReference>
<feature type="active site" evidence="4">
    <location>
        <position position="175"/>
    </location>
</feature>
<keyword evidence="2 7" id="KW-0560">Oxidoreductase</keyword>
<dbReference type="InterPro" id="IPR013328">
    <property type="entry name" value="6PGD_dom2"/>
</dbReference>
<evidence type="ECO:0000259" key="5">
    <source>
        <dbReference type="Pfam" id="PF03446"/>
    </source>
</evidence>
<evidence type="ECO:0000259" key="6">
    <source>
        <dbReference type="Pfam" id="PF14833"/>
    </source>
</evidence>
<dbReference type="GO" id="GO:0016054">
    <property type="term" value="P:organic acid catabolic process"/>
    <property type="evidence" value="ECO:0007669"/>
    <property type="project" value="UniProtKB-ARBA"/>
</dbReference>
<evidence type="ECO:0000256" key="3">
    <source>
        <dbReference type="ARBA" id="ARBA00023027"/>
    </source>
</evidence>
<name>A0A6S7B5T0_9BURK</name>
<dbReference type="EMBL" id="CADIJO010000013">
    <property type="protein sequence ID" value="CAB3718667.1"/>
    <property type="molecule type" value="Genomic_DNA"/>
</dbReference>
<dbReference type="Gene3D" id="3.40.50.720">
    <property type="entry name" value="NAD(P)-binding Rossmann-like Domain"/>
    <property type="match status" value="1"/>
</dbReference>
<feature type="domain" description="6-phosphogluconate dehydrogenase NADP-binding" evidence="5">
    <location>
        <begin position="8"/>
        <end position="166"/>
    </location>
</feature>
<organism evidence="7 8">
    <name type="scientific">Achromobacter deleyi</name>
    <dbReference type="NCBI Taxonomy" id="1353891"/>
    <lineage>
        <taxon>Bacteria</taxon>
        <taxon>Pseudomonadati</taxon>
        <taxon>Pseudomonadota</taxon>
        <taxon>Betaproteobacteria</taxon>
        <taxon>Burkholderiales</taxon>
        <taxon>Alcaligenaceae</taxon>
        <taxon>Achromobacter</taxon>
    </lineage>
</organism>
<reference evidence="7 8" key="1">
    <citation type="submission" date="2020-04" db="EMBL/GenBank/DDBJ databases">
        <authorList>
            <person name="De Canck E."/>
        </authorList>
    </citation>
    <scope>NUCLEOTIDE SEQUENCE [LARGE SCALE GENOMIC DNA]</scope>
    <source>
        <strain evidence="7 8">LMG 3458</strain>
    </source>
</reference>
<dbReference type="Gene3D" id="1.10.1040.10">
    <property type="entry name" value="N-(1-d-carboxylethyl)-l-norvaline Dehydrogenase, domain 2"/>
    <property type="match status" value="1"/>
</dbReference>
<dbReference type="Proteomes" id="UP000494111">
    <property type="component" value="Unassembled WGS sequence"/>
</dbReference>
<dbReference type="PANTHER" id="PTHR43060">
    <property type="entry name" value="3-HYDROXYISOBUTYRATE DEHYDROGENASE-LIKE 1, MITOCHONDRIAL-RELATED"/>
    <property type="match status" value="1"/>
</dbReference>
<dbReference type="PIRSF" id="PIRSF000103">
    <property type="entry name" value="HIBADH"/>
    <property type="match status" value="1"/>
</dbReference>
<dbReference type="PANTHER" id="PTHR43060:SF15">
    <property type="entry name" value="3-HYDROXYISOBUTYRATE DEHYDROGENASE-LIKE 1, MITOCHONDRIAL-RELATED"/>
    <property type="match status" value="1"/>
</dbReference>
<protein>
    <submittedName>
        <fullName evidence="7">2-(Hydroxymethyl)glutarate dehydrogenase</fullName>
        <ecNumber evidence="7">1.1.1.291</ecNumber>
    </submittedName>
</protein>
<dbReference type="Pfam" id="PF14833">
    <property type="entry name" value="NAD_binding_11"/>
    <property type="match status" value="1"/>
</dbReference>
<evidence type="ECO:0000256" key="1">
    <source>
        <dbReference type="ARBA" id="ARBA00009080"/>
    </source>
</evidence>
<evidence type="ECO:0000313" key="8">
    <source>
        <dbReference type="Proteomes" id="UP000494111"/>
    </source>
</evidence>
<accession>A0A6S7B5T0</accession>
<sequence length="302" mass="31892">MNARVRTTVGFVGLGQMGKPMALNLIHDDIDLLVTAKTPEAYGDLRARGARIADTLPDFRHADIVVLSLPGTDAVRGVLQGEGGLASILKPGAIVIDTSTIEHGATLQLHDDLADRGIGFLDAPVSGMQARAEAGTLTIMCGGDPGLFETVKPLLQRMGNDVLHMGTAGAGQLAKLVNQLLFDVNCAALAEILPMACRMGLDPEKAAHVINSGTGRSYASEFFLPRILLGHFTDGYPLQAAYKDLVSAAELGARHCIPMPVLAAATATYQATLLRGHGAADKGAMVLMYEDLLNVRFRKGAR</sequence>
<feature type="domain" description="3-hydroxyisobutyrate dehydrogenase-like NAD-binding" evidence="6">
    <location>
        <begin position="169"/>
        <end position="288"/>
    </location>
</feature>
<keyword evidence="3" id="KW-0520">NAD</keyword>
<dbReference type="InterPro" id="IPR036291">
    <property type="entry name" value="NAD(P)-bd_dom_sf"/>
</dbReference>
<proteinExistence type="inferred from homology"/>
<evidence type="ECO:0000256" key="2">
    <source>
        <dbReference type="ARBA" id="ARBA00023002"/>
    </source>
</evidence>
<dbReference type="GO" id="GO:0043718">
    <property type="term" value="F:2-hydroxymethylglutarate dehydrogenase activity"/>
    <property type="evidence" value="ECO:0007669"/>
    <property type="project" value="UniProtKB-EC"/>
</dbReference>
<dbReference type="GO" id="GO:0051287">
    <property type="term" value="F:NAD binding"/>
    <property type="evidence" value="ECO:0007669"/>
    <property type="project" value="InterPro"/>
</dbReference>
<dbReference type="PROSITE" id="PS00895">
    <property type="entry name" value="3_HYDROXYISOBUT_DH"/>
    <property type="match status" value="1"/>
</dbReference>
<gene>
    <name evidence="7" type="primary">Hgd</name>
    <name evidence="7" type="ORF">LMG3458_03759</name>
</gene>
<dbReference type="Pfam" id="PF03446">
    <property type="entry name" value="NAD_binding_2"/>
    <property type="match status" value="1"/>
</dbReference>
<evidence type="ECO:0000313" key="7">
    <source>
        <dbReference type="EMBL" id="CAB3718667.1"/>
    </source>
</evidence>
<dbReference type="InterPro" id="IPR029154">
    <property type="entry name" value="HIBADH-like_NADP-bd"/>
</dbReference>
<dbReference type="AlphaFoldDB" id="A0A6S7B5T0"/>
<dbReference type="RefSeq" id="WP_175193182.1">
    <property type="nucleotide sequence ID" value="NZ_CADIJO010000013.1"/>
</dbReference>
<dbReference type="EC" id="1.1.1.291" evidence="7"/>
<evidence type="ECO:0000256" key="4">
    <source>
        <dbReference type="PIRSR" id="PIRSR000103-1"/>
    </source>
</evidence>
<dbReference type="InterPro" id="IPR006115">
    <property type="entry name" value="6PGDH_NADP-bd"/>
</dbReference>
<dbReference type="InterPro" id="IPR002204">
    <property type="entry name" value="3-OH-isobutyrate_DH-rel_CS"/>
</dbReference>
<dbReference type="SUPFAM" id="SSF48179">
    <property type="entry name" value="6-phosphogluconate dehydrogenase C-terminal domain-like"/>
    <property type="match status" value="1"/>
</dbReference>
<dbReference type="SUPFAM" id="SSF51735">
    <property type="entry name" value="NAD(P)-binding Rossmann-fold domains"/>
    <property type="match status" value="1"/>
</dbReference>
<dbReference type="InterPro" id="IPR008927">
    <property type="entry name" value="6-PGluconate_DH-like_C_sf"/>
</dbReference>